<feature type="transmembrane region" description="Helical" evidence="1">
    <location>
        <begin position="55"/>
        <end position="75"/>
    </location>
</feature>
<dbReference type="Proteomes" id="UP001176961">
    <property type="component" value="Unassembled WGS sequence"/>
</dbReference>
<organism evidence="2 3">
    <name type="scientific">Cylicocyclus nassatus</name>
    <name type="common">Nematode worm</name>
    <dbReference type="NCBI Taxonomy" id="53992"/>
    <lineage>
        <taxon>Eukaryota</taxon>
        <taxon>Metazoa</taxon>
        <taxon>Ecdysozoa</taxon>
        <taxon>Nematoda</taxon>
        <taxon>Chromadorea</taxon>
        <taxon>Rhabditida</taxon>
        <taxon>Rhabditina</taxon>
        <taxon>Rhabditomorpha</taxon>
        <taxon>Strongyloidea</taxon>
        <taxon>Strongylidae</taxon>
        <taxon>Cylicocyclus</taxon>
    </lineage>
</organism>
<feature type="transmembrane region" description="Helical" evidence="1">
    <location>
        <begin position="23"/>
        <end position="43"/>
    </location>
</feature>
<dbReference type="EMBL" id="CATQJL010000223">
    <property type="protein sequence ID" value="CAJ0597565.1"/>
    <property type="molecule type" value="Genomic_DNA"/>
</dbReference>
<evidence type="ECO:0000256" key="1">
    <source>
        <dbReference type="SAM" id="Phobius"/>
    </source>
</evidence>
<dbReference type="SUPFAM" id="SSF81321">
    <property type="entry name" value="Family A G protein-coupled receptor-like"/>
    <property type="match status" value="1"/>
</dbReference>
<evidence type="ECO:0000313" key="3">
    <source>
        <dbReference type="Proteomes" id="UP001176961"/>
    </source>
</evidence>
<reference evidence="2" key="1">
    <citation type="submission" date="2023-07" db="EMBL/GenBank/DDBJ databases">
        <authorList>
            <consortium name="CYATHOMIX"/>
        </authorList>
    </citation>
    <scope>NUCLEOTIDE SEQUENCE</scope>
    <source>
        <strain evidence="2">N/A</strain>
    </source>
</reference>
<keyword evidence="1" id="KW-0812">Transmembrane</keyword>
<keyword evidence="3" id="KW-1185">Reference proteome</keyword>
<keyword evidence="1" id="KW-1133">Transmembrane helix</keyword>
<accession>A0AA36GSK6</accession>
<protein>
    <recommendedName>
        <fullName evidence="4">G-protein coupled receptors family 1 profile domain-containing protein</fullName>
    </recommendedName>
</protein>
<dbReference type="PANTHER" id="PTHR22718">
    <property type="entry name" value="SERPENTINE RECEPTOR, CLASS X"/>
    <property type="match status" value="1"/>
</dbReference>
<dbReference type="PANTHER" id="PTHR22718:SF34">
    <property type="entry name" value="G-PROTEIN COUPLED RECEPTORS FAMILY 1 PROFILE DOMAIN-CONTAINING PROTEIN"/>
    <property type="match status" value="1"/>
</dbReference>
<name>A0AA36GSK6_CYLNA</name>
<evidence type="ECO:0000313" key="2">
    <source>
        <dbReference type="EMBL" id="CAJ0597565.1"/>
    </source>
</evidence>
<keyword evidence="1" id="KW-0472">Membrane</keyword>
<sequence>MDCCFQQSASSTGNISNSREARLLVQFLCAYLIYVATWSWWLWLPYLPFAEWVGFMTSTFYYLNNVANPTVYLIFNKSLRQKVFHLFCRKTNEASVVFVSMRTAEERKVVFYDKANSTQPPTL</sequence>
<evidence type="ECO:0008006" key="4">
    <source>
        <dbReference type="Google" id="ProtNLM"/>
    </source>
</evidence>
<dbReference type="Gene3D" id="1.20.1070.10">
    <property type="entry name" value="Rhodopsin 7-helix transmembrane proteins"/>
    <property type="match status" value="1"/>
</dbReference>
<dbReference type="AlphaFoldDB" id="A0AA36GSK6"/>
<proteinExistence type="predicted"/>
<comment type="caution">
    <text evidence="2">The sequence shown here is derived from an EMBL/GenBank/DDBJ whole genome shotgun (WGS) entry which is preliminary data.</text>
</comment>
<gene>
    <name evidence="2" type="ORF">CYNAS_LOCUS9548</name>
</gene>